<sequence>MPSPIPPAELEALLHQVLPDAGVTPTSLPGLPELRLWLLDPTNLNRAFAGDETRRLLESPPYWGFCWGSGLALARWILDNPERVRGRRVLDFGSGSGVVALACSAAGAQRSIACDLDPGAQLASAANAELNGLPLELAADFHAVQGELDLIFAADVLYDSENHGFLETFCQRAPEVLVADSRVRHLQHRRYRRVTTLHGQTLPELGEPLEFRQVTLYRGA</sequence>
<dbReference type="PANTHER" id="PTHR43648">
    <property type="entry name" value="ELECTRON TRANSFER FLAVOPROTEIN BETA SUBUNIT LYSINE METHYLTRANSFERASE"/>
    <property type="match status" value="1"/>
</dbReference>
<dbReference type="Proteomes" id="UP000633263">
    <property type="component" value="Unassembled WGS sequence"/>
</dbReference>
<accession>A0ABQ2CU29</accession>
<evidence type="ECO:0000256" key="1">
    <source>
        <dbReference type="ARBA" id="ARBA00022603"/>
    </source>
</evidence>
<dbReference type="RefSeq" id="WP_188637271.1">
    <property type="nucleotide sequence ID" value="NZ_BMNN01000009.1"/>
</dbReference>
<dbReference type="PANTHER" id="PTHR43648:SF1">
    <property type="entry name" value="ELECTRON TRANSFER FLAVOPROTEIN BETA SUBUNIT LYSINE METHYLTRANSFERASE"/>
    <property type="match status" value="1"/>
</dbReference>
<dbReference type="SUPFAM" id="SSF53335">
    <property type="entry name" value="S-adenosyl-L-methionine-dependent methyltransferases"/>
    <property type="match status" value="1"/>
</dbReference>
<dbReference type="CDD" id="cd02440">
    <property type="entry name" value="AdoMet_MTases"/>
    <property type="match status" value="1"/>
</dbReference>
<dbReference type="Pfam" id="PF06325">
    <property type="entry name" value="PrmA"/>
    <property type="match status" value="1"/>
</dbReference>
<evidence type="ECO:0000256" key="2">
    <source>
        <dbReference type="ARBA" id="ARBA00022679"/>
    </source>
</evidence>
<name>A0ABQ2CU29_9GAMM</name>
<dbReference type="InterPro" id="IPR050078">
    <property type="entry name" value="Ribosomal_L11_MeTrfase_PrmA"/>
</dbReference>
<evidence type="ECO:0000313" key="4">
    <source>
        <dbReference type="Proteomes" id="UP000633263"/>
    </source>
</evidence>
<dbReference type="GO" id="GO:0032259">
    <property type="term" value="P:methylation"/>
    <property type="evidence" value="ECO:0007669"/>
    <property type="project" value="UniProtKB-KW"/>
</dbReference>
<dbReference type="Gene3D" id="3.40.50.150">
    <property type="entry name" value="Vaccinia Virus protein VP39"/>
    <property type="match status" value="1"/>
</dbReference>
<evidence type="ECO:0000313" key="3">
    <source>
        <dbReference type="EMBL" id="GGJ09369.1"/>
    </source>
</evidence>
<keyword evidence="4" id="KW-1185">Reference proteome</keyword>
<keyword evidence="2" id="KW-0808">Transferase</keyword>
<proteinExistence type="predicted"/>
<protein>
    <submittedName>
        <fullName evidence="3">Methyltransferase</fullName>
    </submittedName>
</protein>
<keyword evidence="1 3" id="KW-0489">Methyltransferase</keyword>
<gene>
    <name evidence="3" type="ORF">GCM10009083_27880</name>
</gene>
<dbReference type="InterPro" id="IPR029063">
    <property type="entry name" value="SAM-dependent_MTases_sf"/>
</dbReference>
<dbReference type="GO" id="GO:0008168">
    <property type="term" value="F:methyltransferase activity"/>
    <property type="evidence" value="ECO:0007669"/>
    <property type="project" value="UniProtKB-KW"/>
</dbReference>
<comment type="caution">
    <text evidence="3">The sequence shown here is derived from an EMBL/GenBank/DDBJ whole genome shotgun (WGS) entry which is preliminary data.</text>
</comment>
<dbReference type="EMBL" id="BMNN01000009">
    <property type="protein sequence ID" value="GGJ09369.1"/>
    <property type="molecule type" value="Genomic_DNA"/>
</dbReference>
<reference evidence="4" key="1">
    <citation type="journal article" date="2019" name="Int. J. Syst. Evol. Microbiol.">
        <title>The Global Catalogue of Microorganisms (GCM) 10K type strain sequencing project: providing services to taxonomists for standard genome sequencing and annotation.</title>
        <authorList>
            <consortium name="The Broad Institute Genomics Platform"/>
            <consortium name="The Broad Institute Genome Sequencing Center for Infectious Disease"/>
            <person name="Wu L."/>
            <person name="Ma J."/>
        </authorList>
    </citation>
    <scope>NUCLEOTIDE SEQUENCE [LARGE SCALE GENOMIC DNA]</scope>
    <source>
        <strain evidence="4">JCM 11590</strain>
    </source>
</reference>
<organism evidence="3 4">
    <name type="scientific">Halopseudomonas pertucinogena</name>
    <dbReference type="NCBI Taxonomy" id="86175"/>
    <lineage>
        <taxon>Bacteria</taxon>
        <taxon>Pseudomonadati</taxon>
        <taxon>Pseudomonadota</taxon>
        <taxon>Gammaproteobacteria</taxon>
        <taxon>Pseudomonadales</taxon>
        <taxon>Pseudomonadaceae</taxon>
        <taxon>Halopseudomonas</taxon>
    </lineage>
</organism>